<dbReference type="RefSeq" id="WP_144584990.1">
    <property type="nucleotide sequence ID" value="NZ_VJWX01000005.1"/>
</dbReference>
<dbReference type="EMBL" id="VJWX01000005">
    <property type="protein sequence ID" value="TVT62294.1"/>
    <property type="molecule type" value="Genomic_DNA"/>
</dbReference>
<reference evidence="1 2" key="2">
    <citation type="submission" date="2019-08" db="EMBL/GenBank/DDBJ databases">
        <title>Amycolatopsis acidicola sp. nov., isolated from peat swamp forest soil.</title>
        <authorList>
            <person name="Srisuk N."/>
        </authorList>
    </citation>
    <scope>NUCLEOTIDE SEQUENCE [LARGE SCALE GENOMIC DNA]</scope>
    <source>
        <strain evidence="1 2">TBRC 6029</strain>
    </source>
</reference>
<dbReference type="Proteomes" id="UP000320011">
    <property type="component" value="Unassembled WGS sequence"/>
</dbReference>
<proteinExistence type="predicted"/>
<comment type="caution">
    <text evidence="1">The sequence shown here is derived from an EMBL/GenBank/DDBJ whole genome shotgun (WGS) entry which is preliminary data.</text>
</comment>
<gene>
    <name evidence="1" type="ORF">FNH05_01230</name>
</gene>
<organism evidence="1 2">
    <name type="scientific">Amycolatopsis rhizosphaerae</name>
    <dbReference type="NCBI Taxonomy" id="2053003"/>
    <lineage>
        <taxon>Bacteria</taxon>
        <taxon>Bacillati</taxon>
        <taxon>Actinomycetota</taxon>
        <taxon>Actinomycetes</taxon>
        <taxon>Pseudonocardiales</taxon>
        <taxon>Pseudonocardiaceae</taxon>
        <taxon>Amycolatopsis</taxon>
    </lineage>
</organism>
<sequence>MSEPITDEHVVKALRPFVRAARPVLEAMRTPGRLEELAGMRVPGSAAWAAMGPAERADWWINRVGRLTALVTAIPGLGGALADRLPVQDAVGAAAQGLLLCAIAGEHGVDDVGDRVRLIAWVLFERRIDPALARGEGIADPPGDSEEAQTAKLTGEDFGEAGKGDRKITLKACAGALWRMGRALRGIGDELEKRPRGRFYHRAVGMLPVVGMAGDYLAERSALKRVAQRADGFLRDIHTRPDA</sequence>
<evidence type="ECO:0000313" key="2">
    <source>
        <dbReference type="Proteomes" id="UP000320011"/>
    </source>
</evidence>
<name>A0A558DMR0_9PSEU</name>
<protein>
    <submittedName>
        <fullName evidence="1">Uncharacterized protein</fullName>
    </submittedName>
</protein>
<evidence type="ECO:0000313" key="1">
    <source>
        <dbReference type="EMBL" id="TVT62294.1"/>
    </source>
</evidence>
<dbReference type="AlphaFoldDB" id="A0A558DMR0"/>
<dbReference type="OrthoDB" id="3825591at2"/>
<reference evidence="1 2" key="1">
    <citation type="submission" date="2019-07" db="EMBL/GenBank/DDBJ databases">
        <authorList>
            <person name="Duangmal K."/>
            <person name="Teo W.F.A."/>
        </authorList>
    </citation>
    <scope>NUCLEOTIDE SEQUENCE [LARGE SCALE GENOMIC DNA]</scope>
    <source>
        <strain evidence="1 2">TBRC 6029</strain>
    </source>
</reference>
<keyword evidence="2" id="KW-1185">Reference proteome</keyword>
<accession>A0A558DMR0</accession>